<feature type="domain" description="C2H2-type" evidence="17">
    <location>
        <begin position="919"/>
        <end position="941"/>
    </location>
</feature>
<feature type="region of interest" description="Disordered" evidence="16">
    <location>
        <begin position="1333"/>
        <end position="1356"/>
    </location>
</feature>
<dbReference type="GO" id="GO:0005634">
    <property type="term" value="C:nucleus"/>
    <property type="evidence" value="ECO:0007669"/>
    <property type="project" value="UniProtKB-SubCell"/>
</dbReference>
<comment type="subcellular location">
    <subcellularLocation>
        <location evidence="1">Nucleus</location>
    </subcellularLocation>
</comment>
<protein>
    <recommendedName>
        <fullName evidence="13">Protein Wiz</fullName>
    </recommendedName>
    <alternativeName>
        <fullName evidence="14">Widely-interspaced zinc finger-containing protein</fullName>
    </alternativeName>
</protein>
<organism evidence="18 19">
    <name type="scientific">Zalophus californianus</name>
    <name type="common">California sealion</name>
    <dbReference type="NCBI Taxonomy" id="9704"/>
    <lineage>
        <taxon>Eukaryota</taxon>
        <taxon>Metazoa</taxon>
        <taxon>Chordata</taxon>
        <taxon>Craniata</taxon>
        <taxon>Vertebrata</taxon>
        <taxon>Euteleostomi</taxon>
        <taxon>Mammalia</taxon>
        <taxon>Eutheria</taxon>
        <taxon>Laurasiatheria</taxon>
        <taxon>Carnivora</taxon>
        <taxon>Caniformia</taxon>
        <taxon>Pinnipedia</taxon>
        <taxon>Otariidae</taxon>
        <taxon>Zalophus</taxon>
    </lineage>
</organism>
<feature type="region of interest" description="Disordered" evidence="16">
    <location>
        <begin position="1141"/>
        <end position="1221"/>
    </location>
</feature>
<feature type="region of interest" description="Disordered" evidence="16">
    <location>
        <begin position="1018"/>
        <end position="1087"/>
    </location>
</feature>
<evidence type="ECO:0000256" key="5">
    <source>
        <dbReference type="ARBA" id="ARBA00022553"/>
    </source>
</evidence>
<dbReference type="FunFam" id="3.30.160.60:FF:001682">
    <property type="entry name" value="protein Wiz isoform X1"/>
    <property type="match status" value="1"/>
</dbReference>
<evidence type="ECO:0000256" key="6">
    <source>
        <dbReference type="ARBA" id="ARBA00022723"/>
    </source>
</evidence>
<evidence type="ECO:0000256" key="1">
    <source>
        <dbReference type="ARBA" id="ARBA00004123"/>
    </source>
</evidence>
<reference evidence="19" key="1">
    <citation type="submission" date="2025-08" db="UniProtKB">
        <authorList>
            <consortium name="RefSeq"/>
        </authorList>
    </citation>
    <scope>IDENTIFICATION</scope>
    <source>
        <tissue evidence="19">Blood</tissue>
    </source>
</reference>
<feature type="domain" description="C2H2-type" evidence="17">
    <location>
        <begin position="315"/>
        <end position="337"/>
    </location>
</feature>
<feature type="domain" description="C2H2-type" evidence="17">
    <location>
        <begin position="818"/>
        <end position="840"/>
    </location>
</feature>
<dbReference type="PROSITE" id="PS00028">
    <property type="entry name" value="ZINC_FINGER_C2H2_1"/>
    <property type="match status" value="8"/>
</dbReference>
<feature type="compositionally biased region" description="Low complexity" evidence="16">
    <location>
        <begin position="1689"/>
        <end position="1700"/>
    </location>
</feature>
<keyword evidence="10" id="KW-0832">Ubl conjugation</keyword>
<evidence type="ECO:0000256" key="9">
    <source>
        <dbReference type="ARBA" id="ARBA00022833"/>
    </source>
</evidence>
<name>A0A6J2CAB6_ZALCA</name>
<keyword evidence="8 15" id="KW-0863">Zinc-finger</keyword>
<dbReference type="GO" id="GO:0000981">
    <property type="term" value="F:DNA-binding transcription factor activity, RNA polymerase II-specific"/>
    <property type="evidence" value="ECO:0007669"/>
    <property type="project" value="TreeGrafter"/>
</dbReference>
<keyword evidence="9" id="KW-0862">Zinc</keyword>
<dbReference type="InterPro" id="IPR051643">
    <property type="entry name" value="Transcr_Reg_ZincFinger"/>
</dbReference>
<feature type="region of interest" description="Disordered" evidence="16">
    <location>
        <begin position="566"/>
        <end position="620"/>
    </location>
</feature>
<feature type="compositionally biased region" description="Low complexity" evidence="16">
    <location>
        <begin position="1529"/>
        <end position="1542"/>
    </location>
</feature>
<comment type="function">
    <text evidence="12">May link EHMT1 and EHMT2 histone methyltransferases to the CTBP corepressor machinery. May be involved in EHMT1-EHMT2 heterodimer formation and stabilization.</text>
</comment>
<evidence type="ECO:0000256" key="13">
    <source>
        <dbReference type="ARBA" id="ARBA00069896"/>
    </source>
</evidence>
<dbReference type="Pfam" id="PF23015">
    <property type="entry name" value="zf-WIZ"/>
    <property type="match status" value="1"/>
</dbReference>
<feature type="region of interest" description="Disordered" evidence="16">
    <location>
        <begin position="1678"/>
        <end position="1700"/>
    </location>
</feature>
<evidence type="ECO:0000256" key="16">
    <source>
        <dbReference type="SAM" id="MobiDB-lite"/>
    </source>
</evidence>
<evidence type="ECO:0000256" key="3">
    <source>
        <dbReference type="ARBA" id="ARBA00022481"/>
    </source>
</evidence>
<evidence type="ECO:0000256" key="7">
    <source>
        <dbReference type="ARBA" id="ARBA00022737"/>
    </source>
</evidence>
<dbReference type="GO" id="GO:0008270">
    <property type="term" value="F:zinc ion binding"/>
    <property type="evidence" value="ECO:0007669"/>
    <property type="project" value="UniProtKB-KW"/>
</dbReference>
<dbReference type="InterPro" id="IPR055125">
    <property type="entry name" value="Wiz_C_Znf"/>
</dbReference>
<evidence type="ECO:0000259" key="17">
    <source>
        <dbReference type="PROSITE" id="PS50157"/>
    </source>
</evidence>
<sequence length="1700" mass="183745">MDGPLAGGLAAPDRPRGPERLPGPAPREDIEGGAEAAEGEGGIFRSTHYLPVTKEGPQDILDGRGGISDGQPHPGLSEALPRATSATHRISSCCWDGGSLDFQPGSPPPHLLGHFPGPPDGQGTWEHPLVQEAREGIPSERRFEDSVIVRTLKPHIELEGSRRFLHHQGETKLLEKVPRGHPRFDWLRDTDEQAPPQDAELHLDLPPQPLPLTSFRTVLVPVEDTTKTLDVTVVDTREHLADLEGLAQPSEWGLPRSASEVATQTWTVNSEASVERLQPLLPPIRTGPYLCELLEEVAKGVASPDEDEDEEPAVFPCIECSIYFKQKEHLLEHMSQHRRAPGQEPPADLALPLACGECGWAFADPGALEQHRQLHQASREKIIEEIQKLKQVPPGDEGREARLQCPKCIFGTNSSKAFVQHAKLHVREPPGQPARKPFGSGSGAGSPGPDATTLTYRSYRASSGLRGCVFCGFPAPSESLLREHMRLAHAQPHWEDDAEAFEEDPASQPGTSQDAYARFPDAAEDYFGKAEPLLAPSWQENPAGYDPSLAFGPGCQQLGMRDFPLSKPLLHGSDQRLPGRPAFPSPLASAPYSLQPSRNKSVVPPQGLPAQLGDRRHPWSEEEEDIPLASEMDFSPENGVFPPLAAPSLIPQLALDLKRTFRKALRAAEASRAQQQQLRGMVPLVLVAKLGPQVMAAVTRVPPRLQPEELGLGGAHPLDFLLLEAPLGGPLGLDALLDEDPAVALKHEERKCPYCPDRFHNGIGLANHVRGHLNRVGVSYNVRHFISAEEVKAIERRFSFQKKKKKVANFDPGTFSLMRCDFCGAGFDTRAGLSSHARAHLRDFGITNWELTVSPINILQELLATSAAERPPSPLGCEPGGSPSGFLTSRRPRLPLAVPFPPTWAEDPGPAYGDAQSLTTCEVCGACFETRKGLSSHARSHLRQLGVAESESSGAPIDLLYELVKQKGLPDTPLGLPPGLSKKSNSPKEVVAGAPRPGLLALAKPLDAPAVNKAIKSPPGFSTKGLAHPPSSPLLKKAPLALAGSPTPKNPEDKSPQLSLSPRPASPKAQWPQSEDEGPLNLTSGPEPARDIRCEFCGEFFENRKGLSSHARSHLRQMGVTEWYVNGSPIDTLREILKRRTQSRPGGPANPPGPSPKALAKVVGSGGPGSSLEARSPADLHLSPLAKKLPPPPGSPLGHSPTASPPPTARKMFPGLAAPSLPKKLKPEQMRVEIKREMLPGALHGEPHPSEGPWAAPREDMAPLNLSSRAEPVRDIRCEFCGEFFENRKGLSSHARSHLRQMGVTEWSVNGSPIDTLREILKKKSKPCLIKKEPPAGDLAPALAEDGPPTAAPGPVQAPLPLAPMAGRPGKPGAGPAQVPRELSLAPITGAKPAATGYLGSVAAKRPLQEDRLLPAEVKAKTYIQTELPFKAKTLHEKTSHSSTEACCELCGLYFENRKALASHARAHLRQFGVTEWCVNGSPIETLSEWIKHRPQKVGAYRSYIQGGRPFTKKFRSAGHGRDSDKRPPLGLAPGGLAVVGRSAGGEPGPEAGRAADSGERPLAASPPGTVKAEEHQRQNINKFERRQARPPDASAVRGGEEANDLQQKLEEVRQPPPRVRPVPSLVPRPPQTSLVKFVGNIYTLKCRFCEVEFQGPLSIQEEWVRHLQRHILEMNFSKADPPPEEPRALQAQTAAADAP</sequence>
<gene>
    <name evidence="19" type="primary">WIZ</name>
</gene>
<dbReference type="RefSeq" id="XP_027438953.2">
    <property type="nucleotide sequence ID" value="XM_027583152.2"/>
</dbReference>
<evidence type="ECO:0000313" key="18">
    <source>
        <dbReference type="Proteomes" id="UP000515165"/>
    </source>
</evidence>
<evidence type="ECO:0000256" key="12">
    <source>
        <dbReference type="ARBA" id="ARBA00057825"/>
    </source>
</evidence>
<feature type="compositionally biased region" description="Pro residues" evidence="16">
    <location>
        <begin position="1615"/>
        <end position="1627"/>
    </location>
</feature>
<comment type="similarity">
    <text evidence="2">Belongs to the krueppel C2H2-type zinc-finger protein family.</text>
</comment>
<evidence type="ECO:0000256" key="10">
    <source>
        <dbReference type="ARBA" id="ARBA00022843"/>
    </source>
</evidence>
<dbReference type="CTD" id="58525"/>
<feature type="region of interest" description="Disordered" evidence="16">
    <location>
        <begin position="1512"/>
        <end position="1627"/>
    </location>
</feature>
<keyword evidence="11" id="KW-0539">Nucleus</keyword>
<dbReference type="GeneID" id="113916596"/>
<feature type="domain" description="C2H2-type" evidence="17">
    <location>
        <begin position="353"/>
        <end position="380"/>
    </location>
</feature>
<dbReference type="InterPro" id="IPR036236">
    <property type="entry name" value="Znf_C2H2_sf"/>
</dbReference>
<keyword evidence="18" id="KW-1185">Reference proteome</keyword>
<proteinExistence type="inferred from homology"/>
<dbReference type="SUPFAM" id="SSF57667">
    <property type="entry name" value="beta-beta-alpha zinc fingers"/>
    <property type="match status" value="3"/>
</dbReference>
<evidence type="ECO:0000256" key="11">
    <source>
        <dbReference type="ARBA" id="ARBA00023242"/>
    </source>
</evidence>
<evidence type="ECO:0000256" key="14">
    <source>
        <dbReference type="ARBA" id="ARBA00079178"/>
    </source>
</evidence>
<dbReference type="PANTHER" id="PTHR24396:SF22">
    <property type="entry name" value="PROTEIN WIZ"/>
    <property type="match status" value="1"/>
</dbReference>
<feature type="region of interest" description="Disordered" evidence="16">
    <location>
        <begin position="1"/>
        <end position="79"/>
    </location>
</feature>
<evidence type="ECO:0000256" key="8">
    <source>
        <dbReference type="ARBA" id="ARBA00022771"/>
    </source>
</evidence>
<feature type="domain" description="C2H2-type" evidence="17">
    <location>
        <begin position="1092"/>
        <end position="1119"/>
    </location>
</feature>
<keyword evidence="4" id="KW-1017">Isopeptide bond</keyword>
<evidence type="ECO:0000256" key="2">
    <source>
        <dbReference type="ARBA" id="ARBA00006991"/>
    </source>
</evidence>
<dbReference type="GO" id="GO:0044877">
    <property type="term" value="F:protein-containing complex binding"/>
    <property type="evidence" value="ECO:0007669"/>
    <property type="project" value="UniProtKB-ARBA"/>
</dbReference>
<evidence type="ECO:0000313" key="19">
    <source>
        <dbReference type="RefSeq" id="XP_027438953.2"/>
    </source>
</evidence>
<dbReference type="InterPro" id="IPR013087">
    <property type="entry name" value="Znf_C2H2_type"/>
</dbReference>
<keyword evidence="3" id="KW-0488">Methylation</keyword>
<dbReference type="SMART" id="SM00355">
    <property type="entry name" value="ZnF_C2H2"/>
    <property type="match status" value="11"/>
</dbReference>
<evidence type="ECO:0000256" key="4">
    <source>
        <dbReference type="ARBA" id="ARBA00022499"/>
    </source>
</evidence>
<dbReference type="PANTHER" id="PTHR24396">
    <property type="entry name" value="ZINC FINGER PROTEIN"/>
    <property type="match status" value="1"/>
</dbReference>
<dbReference type="PROSITE" id="PS50157">
    <property type="entry name" value="ZINC_FINGER_C2H2_2"/>
    <property type="match status" value="7"/>
</dbReference>
<evidence type="ECO:0000256" key="15">
    <source>
        <dbReference type="PROSITE-ProRule" id="PRU00042"/>
    </source>
</evidence>
<feature type="region of interest" description="Disordered" evidence="16">
    <location>
        <begin position="972"/>
        <end position="992"/>
    </location>
</feature>
<keyword evidence="5" id="KW-0597">Phosphoprotein</keyword>
<accession>A0A6J2CAB6</accession>
<keyword evidence="7" id="KW-0677">Repeat</keyword>
<feature type="region of interest" description="Disordered" evidence="16">
    <location>
        <begin position="428"/>
        <end position="454"/>
    </location>
</feature>
<feature type="compositionally biased region" description="Basic and acidic residues" evidence="16">
    <location>
        <begin position="1572"/>
        <end position="1590"/>
    </location>
</feature>
<feature type="domain" description="C2H2-type" evidence="17">
    <location>
        <begin position="1446"/>
        <end position="1468"/>
    </location>
</feature>
<dbReference type="GO" id="GO:0000978">
    <property type="term" value="F:RNA polymerase II cis-regulatory region sequence-specific DNA binding"/>
    <property type="evidence" value="ECO:0007669"/>
    <property type="project" value="TreeGrafter"/>
</dbReference>
<dbReference type="GO" id="GO:1990226">
    <property type="term" value="F:histone methyltransferase binding"/>
    <property type="evidence" value="ECO:0007669"/>
    <property type="project" value="UniProtKB-ARBA"/>
</dbReference>
<feature type="domain" description="C2H2-type" evidence="17">
    <location>
        <begin position="1276"/>
        <end position="1303"/>
    </location>
</feature>
<keyword evidence="6" id="KW-0479">Metal-binding</keyword>
<dbReference type="Gene3D" id="3.30.160.60">
    <property type="entry name" value="Classic Zinc Finger"/>
    <property type="match status" value="2"/>
</dbReference>
<feature type="compositionally biased region" description="Low complexity" evidence="16">
    <location>
        <begin position="1033"/>
        <end position="1043"/>
    </location>
</feature>
<dbReference type="Proteomes" id="UP000515165">
    <property type="component" value="Chromosome 1"/>
</dbReference>